<organism evidence="4 5">
    <name type="scientific">Effrenium voratum</name>
    <dbReference type="NCBI Taxonomy" id="2562239"/>
    <lineage>
        <taxon>Eukaryota</taxon>
        <taxon>Sar</taxon>
        <taxon>Alveolata</taxon>
        <taxon>Dinophyceae</taxon>
        <taxon>Suessiales</taxon>
        <taxon>Symbiodiniaceae</taxon>
        <taxon>Effrenium</taxon>
    </lineage>
</organism>
<evidence type="ECO:0000313" key="4">
    <source>
        <dbReference type="EMBL" id="CAJ1385070.1"/>
    </source>
</evidence>
<keyword evidence="2" id="KW-0045">Antibiotic biosynthesis</keyword>
<dbReference type="Pfam" id="PF02668">
    <property type="entry name" value="TauD"/>
    <property type="match status" value="1"/>
</dbReference>
<dbReference type="Proteomes" id="UP001178507">
    <property type="component" value="Unassembled WGS sequence"/>
</dbReference>
<dbReference type="GO" id="GO:0016491">
    <property type="term" value="F:oxidoreductase activity"/>
    <property type="evidence" value="ECO:0007669"/>
    <property type="project" value="UniProtKB-KW"/>
</dbReference>
<evidence type="ECO:0000256" key="1">
    <source>
        <dbReference type="ARBA" id="ARBA00023002"/>
    </source>
</evidence>
<dbReference type="EMBL" id="CAUJNA010001191">
    <property type="protein sequence ID" value="CAJ1385070.1"/>
    <property type="molecule type" value="Genomic_DNA"/>
</dbReference>
<name>A0AA36ICG4_9DINO</name>
<dbReference type="InterPro" id="IPR003819">
    <property type="entry name" value="TauD/TfdA-like"/>
</dbReference>
<evidence type="ECO:0000256" key="2">
    <source>
        <dbReference type="ARBA" id="ARBA00023194"/>
    </source>
</evidence>
<protein>
    <recommendedName>
        <fullName evidence="3">TauD/TfdA-like domain-containing protein</fullName>
    </recommendedName>
</protein>
<evidence type="ECO:0000313" key="5">
    <source>
        <dbReference type="Proteomes" id="UP001178507"/>
    </source>
</evidence>
<dbReference type="GO" id="GO:0017000">
    <property type="term" value="P:antibiotic biosynthetic process"/>
    <property type="evidence" value="ECO:0007669"/>
    <property type="project" value="UniProtKB-KW"/>
</dbReference>
<comment type="caution">
    <text evidence="4">The sequence shown here is derived from an EMBL/GenBank/DDBJ whole genome shotgun (WGS) entry which is preliminary data.</text>
</comment>
<evidence type="ECO:0000259" key="3">
    <source>
        <dbReference type="Pfam" id="PF02668"/>
    </source>
</evidence>
<proteinExistence type="predicted"/>
<dbReference type="InterPro" id="IPR042098">
    <property type="entry name" value="TauD-like_sf"/>
</dbReference>
<dbReference type="PANTHER" id="PTHR10696:SF56">
    <property type="entry name" value="TAUD_TFDA-LIKE DOMAIN-CONTAINING PROTEIN"/>
    <property type="match status" value="1"/>
</dbReference>
<feature type="domain" description="TauD/TfdA-like" evidence="3">
    <location>
        <begin position="79"/>
        <end position="330"/>
    </location>
</feature>
<dbReference type="PANTHER" id="PTHR10696">
    <property type="entry name" value="GAMMA-BUTYROBETAINE HYDROXYLASE-RELATED"/>
    <property type="match status" value="1"/>
</dbReference>
<keyword evidence="5" id="KW-1185">Reference proteome</keyword>
<dbReference type="SUPFAM" id="SSF51197">
    <property type="entry name" value="Clavaminate synthase-like"/>
    <property type="match status" value="1"/>
</dbReference>
<dbReference type="InterPro" id="IPR050411">
    <property type="entry name" value="AlphaKG_dependent_hydroxylases"/>
</dbReference>
<keyword evidence="1" id="KW-0560">Oxidoreductase</keyword>
<dbReference type="AlphaFoldDB" id="A0AA36ICG4"/>
<reference evidence="4" key="1">
    <citation type="submission" date="2023-08" db="EMBL/GenBank/DDBJ databases">
        <authorList>
            <person name="Chen Y."/>
            <person name="Shah S."/>
            <person name="Dougan E. K."/>
            <person name="Thang M."/>
            <person name="Chan C."/>
        </authorList>
    </citation>
    <scope>NUCLEOTIDE SEQUENCE</scope>
</reference>
<gene>
    <name evidence="4" type="ORF">EVOR1521_LOCUS11758</name>
</gene>
<dbReference type="Gene3D" id="3.60.130.10">
    <property type="entry name" value="Clavaminate synthase-like"/>
    <property type="match status" value="1"/>
</dbReference>
<accession>A0AA36ICG4</accession>
<sequence>MLDKQQGFRSFGEQALHYFDRPHEAVTTSEITSPAAWIGRDLPLLEDLAYVLTEDDKAEMDAGLARAKASGKADRDLLADDFPLPTLSARIRQWRDAVGGGIGFQVIRGVPVERWSRDDAELFFWCLGLHLGRPGGQNPQGDLLGHVTDTNASKTDPMVRLYQTSANIDYHCDAADVVGLLCLKKAKSGGQSRIVSSVTVFNELVKRRPDLVARLFEPFQLDSRGESKDDAPGSIPITPCCHAGGKLRTFYHSDYFRSAVRHAEVPPFTQDERALLDTYEQIAAESGIYLDMDLQPGDIQLLSNHTNLHARTDYEDHEDPAERRHLLRLWLSL</sequence>